<dbReference type="RefSeq" id="WP_255362271.1">
    <property type="nucleotide sequence ID" value="NZ_FNBT01000002.1"/>
</dbReference>
<keyword evidence="2" id="KW-1185">Reference proteome</keyword>
<dbReference type="STRING" id="1550231.SAMN05660662_1758"/>
<accession>A0A1G7JXC0</accession>
<name>A0A1G7JXC0_9ACTN</name>
<dbReference type="AlphaFoldDB" id="A0A1G7JXC0"/>
<evidence type="ECO:0000313" key="2">
    <source>
        <dbReference type="Proteomes" id="UP000199406"/>
    </source>
</evidence>
<organism evidence="1 2">
    <name type="scientific">Blastococcus aurantiacus</name>
    <dbReference type="NCBI Taxonomy" id="1550231"/>
    <lineage>
        <taxon>Bacteria</taxon>
        <taxon>Bacillati</taxon>
        <taxon>Actinomycetota</taxon>
        <taxon>Actinomycetes</taxon>
        <taxon>Geodermatophilales</taxon>
        <taxon>Geodermatophilaceae</taxon>
        <taxon>Blastococcus</taxon>
    </lineage>
</organism>
<proteinExistence type="predicted"/>
<evidence type="ECO:0000313" key="1">
    <source>
        <dbReference type="EMBL" id="SDF29465.1"/>
    </source>
</evidence>
<reference evidence="2" key="1">
    <citation type="submission" date="2016-10" db="EMBL/GenBank/DDBJ databases">
        <authorList>
            <person name="Varghese N."/>
            <person name="Submissions S."/>
        </authorList>
    </citation>
    <scope>NUCLEOTIDE SEQUENCE [LARGE SCALE GENOMIC DNA]</scope>
    <source>
        <strain evidence="2">DSM 44268</strain>
    </source>
</reference>
<dbReference type="Proteomes" id="UP000199406">
    <property type="component" value="Unassembled WGS sequence"/>
</dbReference>
<protein>
    <submittedName>
        <fullName evidence="1">Uncharacterized protein</fullName>
    </submittedName>
</protein>
<dbReference type="EMBL" id="FNBT01000002">
    <property type="protein sequence ID" value="SDF29465.1"/>
    <property type="molecule type" value="Genomic_DNA"/>
</dbReference>
<sequence length="43" mass="5198">MTIHYSNPALDAELAYRREVLMASGRSRPTRPGPWFRIRRRRR</sequence>
<gene>
    <name evidence="1" type="ORF">SAMN05660662_1758</name>
</gene>